<dbReference type="SUPFAM" id="SSF63829">
    <property type="entry name" value="Calcium-dependent phosphotriesterase"/>
    <property type="match status" value="1"/>
</dbReference>
<dbReference type="InterPro" id="IPR011042">
    <property type="entry name" value="6-blade_b-propeller_TolB-like"/>
</dbReference>
<dbReference type="PANTHER" id="PTHR47572:SF4">
    <property type="entry name" value="LACTONASE DRP35"/>
    <property type="match status" value="1"/>
</dbReference>
<evidence type="ECO:0000313" key="4">
    <source>
        <dbReference type="EMBL" id="URI17039.1"/>
    </source>
</evidence>
<accession>A0ABY4SRV6</accession>
<evidence type="ECO:0000256" key="1">
    <source>
        <dbReference type="ARBA" id="ARBA00022801"/>
    </source>
</evidence>
<dbReference type="InterPro" id="IPR005511">
    <property type="entry name" value="SMP-30"/>
</dbReference>
<dbReference type="EMBL" id="CP097649">
    <property type="protein sequence ID" value="URI17039.1"/>
    <property type="molecule type" value="Genomic_DNA"/>
</dbReference>
<dbReference type="Proteomes" id="UP001055429">
    <property type="component" value="Chromosome"/>
</dbReference>
<evidence type="ECO:0000256" key="2">
    <source>
        <dbReference type="SAM" id="SignalP"/>
    </source>
</evidence>
<feature type="chain" id="PRO_5045464822" evidence="2">
    <location>
        <begin position="20"/>
        <end position="336"/>
    </location>
</feature>
<dbReference type="Gene3D" id="2.120.10.30">
    <property type="entry name" value="TolB, C-terminal domain"/>
    <property type="match status" value="1"/>
</dbReference>
<evidence type="ECO:0000313" key="5">
    <source>
        <dbReference type="Proteomes" id="UP001055429"/>
    </source>
</evidence>
<dbReference type="InterPro" id="IPR013658">
    <property type="entry name" value="SGL"/>
</dbReference>
<sequence length="336" mass="34842">MSRRNALLGGIALPLSASALPGRPAAAPSGGVRRLSPALDSIIASDARLEVLAEGFAWSEGPVWIADGGFLLFSDVPQNRIHRWSATDGASVFLTPSGYAGSDPSGFGEPGSNGLIPGPPGSILMADHGNRAIARLDLKTRAKTILAQRFEGRRFNSPNDLVKASSGALFFTDPPYGLEGLDQSPLKEIPFSGVYRLDPDSAVSLLTDALSFPNGIALSPDERTLYVAVSDPGHAVLMAYDLTDEGPLARGRVLRDFTPLVGPEAPGLPDGMAVDSAGRLFCTGPGGVHILTPAGESLGVIDTGGAAANCAFGEDGRSLFITAGSRLLRVRTLTQG</sequence>
<gene>
    <name evidence="4" type="ORF">M8231_11695</name>
</gene>
<keyword evidence="2" id="KW-0732">Signal</keyword>
<dbReference type="Pfam" id="PF08450">
    <property type="entry name" value="SGL"/>
    <property type="match status" value="1"/>
</dbReference>
<proteinExistence type="predicted"/>
<feature type="signal peptide" evidence="2">
    <location>
        <begin position="1"/>
        <end position="19"/>
    </location>
</feature>
<dbReference type="PRINTS" id="PR01790">
    <property type="entry name" value="SMP30FAMILY"/>
</dbReference>
<reference evidence="4" key="1">
    <citation type="submission" date="2022-05" db="EMBL/GenBank/DDBJ databases">
        <title>Brevundimonas albigilva TT17 genome sequence.</title>
        <authorList>
            <person name="Lee K."/>
            <person name="Son H."/>
        </authorList>
    </citation>
    <scope>NUCLEOTIDE SEQUENCE</scope>
    <source>
        <strain evidence="4">TT17</strain>
    </source>
</reference>
<dbReference type="InterPro" id="IPR051262">
    <property type="entry name" value="SMP-30/CGR1_Lactonase"/>
</dbReference>
<keyword evidence="5" id="KW-1185">Reference proteome</keyword>
<keyword evidence="1" id="KW-0378">Hydrolase</keyword>
<dbReference type="PANTHER" id="PTHR47572">
    <property type="entry name" value="LIPOPROTEIN-RELATED"/>
    <property type="match status" value="1"/>
</dbReference>
<name>A0ABY4SRV6_9CAUL</name>
<organism evidence="4 5">
    <name type="scientific">Brevundimonas albigilva</name>
    <dbReference type="NCBI Taxonomy" id="1312364"/>
    <lineage>
        <taxon>Bacteria</taxon>
        <taxon>Pseudomonadati</taxon>
        <taxon>Pseudomonadota</taxon>
        <taxon>Alphaproteobacteria</taxon>
        <taxon>Caulobacterales</taxon>
        <taxon>Caulobacteraceae</taxon>
        <taxon>Brevundimonas</taxon>
    </lineage>
</organism>
<feature type="domain" description="SMP-30/Gluconolactonase/LRE-like region" evidence="3">
    <location>
        <begin position="58"/>
        <end position="323"/>
    </location>
</feature>
<evidence type="ECO:0000259" key="3">
    <source>
        <dbReference type="Pfam" id="PF08450"/>
    </source>
</evidence>
<protein>
    <submittedName>
        <fullName evidence="4">SMP-30/gluconolactonase/LRE family protein</fullName>
    </submittedName>
</protein>